<evidence type="ECO:0000313" key="4">
    <source>
        <dbReference type="EMBL" id="KAJ1085879.1"/>
    </source>
</evidence>
<dbReference type="GO" id="GO:0003779">
    <property type="term" value="F:actin binding"/>
    <property type="evidence" value="ECO:0007669"/>
    <property type="project" value="TreeGrafter"/>
</dbReference>
<feature type="compositionally biased region" description="Polar residues" evidence="1">
    <location>
        <begin position="903"/>
        <end position="920"/>
    </location>
</feature>
<comment type="caution">
    <text evidence="4">The sequence shown here is derived from an EMBL/GenBank/DDBJ whole genome shotgun (WGS) entry which is preliminary data.</text>
</comment>
<sequence length="1456" mass="157386">MAVAEAGAGGDGDGGGAAGPGGTGLSLLAVFGELSGAARLKDAAVQRLRRGIQSWDVDYVSSGLDEQLKLFVSRHSATFSTTVKGQRNLHHQGDTLESLVLLNPSAKSVCEELCNLITRQSRHKLLVLAGPCVEGTGDLLLQDGHFSLRHFLQIFTDKEVGDLLSSADPSAKVSLTVACPDFGDWKDSDLHQHNLQDFIELKFNPPPILPEMEGLQEFTEYLSESLEPQSLFEMLEPPTNVGFLKMCKPCCYVFPGGQGDSTFFAVNGFNVLINGGSSPKPAFWKFVRHLERLDSILVTHVGTDSLPGVNSLLQRKIAELDEDPSQGSQSDDWMKNMISPELGVMFLNVPENLKNVEESSEVLKSCDEVRLTLQYLDKLGMKAEPIIRAHSAVVEPVILLQKMGVGRLEMYVLNPVQGSKELELFMQHWSGNGVPEGQDLPLQCLTSVCVLLVWHPANPTLQIIRVLFPGCTPQDKILEGLEKLKHLEFLKYPVVARRDLDALESVAGERPPKPKRTDSKESLKSASKLSLTDSRTAVPKEKPAKVERKDLKTPAKERAKGMTNGTTKETGPSEKAKEAKLKPDPLQEKSRQEVRPKLSKEKTVTKKDEKKEVKREEKPLKKESSLDAKREPKKESKMEVKKDLKPQVKDTTMEKARDDSKKVGKPSAKDSKRPFSATSGDSKVTPAKAGALKDYPSLKKEGTPATKVAGTTKSKPQKKVTPALPPLHGKEQEGEGAASATSSPEDVTAAWEMLKEEERELVAESEVKKTSEKSTDGGITTTTESEAERSPQGNGHSEQTKREASDHRGALDGDVCVQNGNEEMESPDRFRHLELSPHKALCPPSPLAKTPRSDRAVSLDLTPPTIGSLENVKAGMLNTYQDVADDLYGSSEEKTVEMVSPTSSCLASTGHTPFHQSPTDNFGEGQHCSLDKDALIHDPNKVSDNGGVFGAKSSRDSSLSSQGKQAGCLLLSPFRDDLPDISPTITTPSLPAEVGSPHSTEVDESLSVSFEQVLPPVSESSLEDGSGPYSGGVTPEQEALAGKCGMTLPIRSSHSATHGDSDGLDGPVLHRVRPRSSSPHEVDLCLVSPCEFEHPKSEISPSVNLSPRDQSNDSDLSQELAKPLDQSKGQKTSLSKRHQGEETPPTSVSESLPTISDSDIPPGTEDCPSITADAGLDSDDDSDKLLKSPSGKSQDPPPTPMKDPLPLPPQPGICMVDPDTLQTEQTKNVKPDGGKKAASKPPSATLPKTDHSKQSAGNKSKTQQTSFREAGDRPSRLSLGSRAEHLEKAPRPSADPKTQTIARNASKAGGAKSSLTSGRPNSAASSTSASKSAVPSSPPPGPPVYVDLAYIPSGFSIKTVQEEFFRRVRSSSYVISGDDQLKESATRPLLDALLAAKGHWGLEMHVNLIPTFDSEGMQTWYQETRKLQKELDVNLLASNNTVVMLDEVFPACKVEF</sequence>
<dbReference type="InterPro" id="IPR026074">
    <property type="entry name" value="MAP1"/>
</dbReference>
<dbReference type="Pfam" id="PF25281">
    <property type="entry name" value="MBL_MAP1B"/>
    <property type="match status" value="1"/>
</dbReference>
<feature type="compositionally biased region" description="Polar residues" evidence="1">
    <location>
        <begin position="1099"/>
        <end position="1117"/>
    </location>
</feature>
<dbReference type="GO" id="GO:0007409">
    <property type="term" value="P:axonogenesis"/>
    <property type="evidence" value="ECO:0007669"/>
    <property type="project" value="TreeGrafter"/>
</dbReference>
<dbReference type="PANTHER" id="PTHR13843">
    <property type="entry name" value="MICROTUBULE-ASSOCIATED PROTEIN"/>
    <property type="match status" value="1"/>
</dbReference>
<feature type="compositionally biased region" description="Polar residues" evidence="1">
    <location>
        <begin position="1144"/>
        <end position="1157"/>
    </location>
</feature>
<feature type="compositionally biased region" description="Basic and acidic residues" evidence="1">
    <location>
        <begin position="510"/>
        <end position="523"/>
    </location>
</feature>
<dbReference type="GO" id="GO:0030425">
    <property type="term" value="C:dendrite"/>
    <property type="evidence" value="ECO:0007669"/>
    <property type="project" value="TreeGrafter"/>
</dbReference>
<feature type="compositionally biased region" description="Basic and acidic residues" evidence="1">
    <location>
        <begin position="798"/>
        <end position="811"/>
    </location>
</feature>
<dbReference type="GO" id="GO:0043025">
    <property type="term" value="C:neuronal cell body"/>
    <property type="evidence" value="ECO:0007669"/>
    <property type="project" value="TreeGrafter"/>
</dbReference>
<dbReference type="GO" id="GO:0031114">
    <property type="term" value="P:regulation of microtubule depolymerization"/>
    <property type="evidence" value="ECO:0007669"/>
    <property type="project" value="TreeGrafter"/>
</dbReference>
<feature type="compositionally biased region" description="Basic and acidic residues" evidence="1">
    <location>
        <begin position="538"/>
        <end position="560"/>
    </location>
</feature>
<dbReference type="EMBL" id="JANPWB010000016">
    <property type="protein sequence ID" value="KAJ1085879.1"/>
    <property type="molecule type" value="Genomic_DNA"/>
</dbReference>
<dbReference type="Proteomes" id="UP001066276">
    <property type="component" value="Chromosome 12"/>
</dbReference>
<feature type="region of interest" description="Disordered" evidence="1">
    <location>
        <begin position="903"/>
        <end position="962"/>
    </location>
</feature>
<dbReference type="GO" id="GO:0005875">
    <property type="term" value="C:microtubule associated complex"/>
    <property type="evidence" value="ECO:0007669"/>
    <property type="project" value="TreeGrafter"/>
</dbReference>
<feature type="region of interest" description="Disordered" evidence="1">
    <location>
        <begin position="505"/>
        <end position="827"/>
    </location>
</feature>
<evidence type="ECO:0000259" key="3">
    <source>
        <dbReference type="Pfam" id="PF25281"/>
    </source>
</evidence>
<dbReference type="GO" id="GO:0005829">
    <property type="term" value="C:cytosol"/>
    <property type="evidence" value="ECO:0007669"/>
    <property type="project" value="TreeGrafter"/>
</dbReference>
<feature type="compositionally biased region" description="Basic and acidic residues" evidence="1">
    <location>
        <begin position="753"/>
        <end position="775"/>
    </location>
</feature>
<evidence type="ECO:0000313" key="5">
    <source>
        <dbReference type="Proteomes" id="UP001066276"/>
    </source>
</evidence>
<feature type="compositionally biased region" description="Basic and acidic residues" evidence="1">
    <location>
        <begin position="929"/>
        <end position="941"/>
    </location>
</feature>
<feature type="region of interest" description="Disordered" evidence="1">
    <location>
        <begin position="1094"/>
        <end position="1340"/>
    </location>
</feature>
<evidence type="ECO:0000259" key="2">
    <source>
        <dbReference type="Pfam" id="PF23415"/>
    </source>
</evidence>
<gene>
    <name evidence="4" type="ORF">NDU88_006003</name>
</gene>
<protein>
    <recommendedName>
        <fullName evidence="6">Microtubule-associated protein 1S</fullName>
    </recommendedName>
</protein>
<dbReference type="InterPro" id="IPR056617">
    <property type="entry name" value="MAP1B/S_N"/>
</dbReference>
<name>A0AAV7L6G9_PLEWA</name>
<dbReference type="GO" id="GO:0045202">
    <property type="term" value="C:synapse"/>
    <property type="evidence" value="ECO:0007669"/>
    <property type="project" value="TreeGrafter"/>
</dbReference>
<feature type="region of interest" description="Disordered" evidence="1">
    <location>
        <begin position="840"/>
        <end position="865"/>
    </location>
</feature>
<feature type="compositionally biased region" description="Low complexity" evidence="1">
    <location>
        <begin position="1320"/>
        <end position="1335"/>
    </location>
</feature>
<proteinExistence type="predicted"/>
<dbReference type="GO" id="GO:0005874">
    <property type="term" value="C:microtubule"/>
    <property type="evidence" value="ECO:0007669"/>
    <property type="project" value="InterPro"/>
</dbReference>
<organism evidence="4 5">
    <name type="scientific">Pleurodeles waltl</name>
    <name type="common">Iberian ribbed newt</name>
    <dbReference type="NCBI Taxonomy" id="8319"/>
    <lineage>
        <taxon>Eukaryota</taxon>
        <taxon>Metazoa</taxon>
        <taxon>Chordata</taxon>
        <taxon>Craniata</taxon>
        <taxon>Vertebrata</taxon>
        <taxon>Euteleostomi</taxon>
        <taxon>Amphibia</taxon>
        <taxon>Batrachia</taxon>
        <taxon>Caudata</taxon>
        <taxon>Salamandroidea</taxon>
        <taxon>Salamandridae</taxon>
        <taxon>Pleurodelinae</taxon>
        <taxon>Pleurodeles</taxon>
    </lineage>
</organism>
<keyword evidence="5" id="KW-1185">Reference proteome</keyword>
<feature type="region of interest" description="Disordered" evidence="1">
    <location>
        <begin position="980"/>
        <end position="1081"/>
    </location>
</feature>
<dbReference type="GO" id="GO:0008017">
    <property type="term" value="F:microtubule binding"/>
    <property type="evidence" value="ECO:0007669"/>
    <property type="project" value="InterPro"/>
</dbReference>
<feature type="compositionally biased region" description="Basic and acidic residues" evidence="1">
    <location>
        <begin position="571"/>
        <end position="673"/>
    </location>
</feature>
<feature type="compositionally biased region" description="Polar residues" evidence="1">
    <location>
        <begin position="1254"/>
        <end position="1267"/>
    </location>
</feature>
<dbReference type="PANTHER" id="PTHR13843:SF11">
    <property type="entry name" value="MICROTUBULE-ASSOCIATED PROTEIN 1S"/>
    <property type="match status" value="1"/>
</dbReference>
<feature type="compositionally biased region" description="Pro residues" evidence="1">
    <location>
        <begin position="1195"/>
        <end position="1211"/>
    </location>
</feature>
<dbReference type="GO" id="GO:0000226">
    <property type="term" value="P:microtubule cytoskeleton organization"/>
    <property type="evidence" value="ECO:0007669"/>
    <property type="project" value="InterPro"/>
</dbReference>
<dbReference type="InterPro" id="IPR057480">
    <property type="entry name" value="MAP1A/B/S-like_MBL"/>
</dbReference>
<accession>A0AAV7L6G9</accession>
<evidence type="ECO:0008006" key="6">
    <source>
        <dbReference type="Google" id="ProtNLM"/>
    </source>
</evidence>
<feature type="domain" description="Microtubule-associated protein 1A/B/S-like MBL-like" evidence="3">
    <location>
        <begin position="230"/>
        <end position="501"/>
    </location>
</feature>
<dbReference type="GO" id="GO:0016358">
    <property type="term" value="P:dendrite development"/>
    <property type="evidence" value="ECO:0007669"/>
    <property type="project" value="TreeGrafter"/>
</dbReference>
<dbReference type="Pfam" id="PF23415">
    <property type="entry name" value="MAPB1_N"/>
    <property type="match status" value="1"/>
</dbReference>
<reference evidence="4" key="1">
    <citation type="journal article" date="2022" name="bioRxiv">
        <title>Sequencing and chromosome-scale assembly of the giantPleurodeles waltlgenome.</title>
        <authorList>
            <person name="Brown T."/>
            <person name="Elewa A."/>
            <person name="Iarovenko S."/>
            <person name="Subramanian E."/>
            <person name="Araus A.J."/>
            <person name="Petzold A."/>
            <person name="Susuki M."/>
            <person name="Suzuki K.-i.T."/>
            <person name="Hayashi T."/>
            <person name="Toyoda A."/>
            <person name="Oliveira C."/>
            <person name="Osipova E."/>
            <person name="Leigh N.D."/>
            <person name="Simon A."/>
            <person name="Yun M.H."/>
        </authorList>
    </citation>
    <scope>NUCLEOTIDE SEQUENCE</scope>
    <source>
        <strain evidence="4">20211129_DDA</strain>
        <tissue evidence="4">Liver</tissue>
    </source>
</reference>
<feature type="domain" description="Microtubule-associated protein 1B/S N-terminal" evidence="2">
    <location>
        <begin position="27"/>
        <end position="224"/>
    </location>
</feature>
<evidence type="ECO:0000256" key="1">
    <source>
        <dbReference type="SAM" id="MobiDB-lite"/>
    </source>
</evidence>